<dbReference type="InterPro" id="IPR034122">
    <property type="entry name" value="Retropepsin-like_bacterial"/>
</dbReference>
<evidence type="ECO:0000313" key="3">
    <source>
        <dbReference type="Proteomes" id="UP000599109"/>
    </source>
</evidence>
<dbReference type="InterPro" id="IPR011969">
    <property type="entry name" value="Clan_AA_Asp_peptidase_C"/>
</dbReference>
<feature type="chain" id="PRO_5037228985" evidence="1">
    <location>
        <begin position="19"/>
        <end position="212"/>
    </location>
</feature>
<feature type="signal peptide" evidence="1">
    <location>
        <begin position="1"/>
        <end position="18"/>
    </location>
</feature>
<dbReference type="AlphaFoldDB" id="A0A936YY92"/>
<comment type="caution">
    <text evidence="2">The sequence shown here is derived from an EMBL/GenBank/DDBJ whole genome shotgun (WGS) entry which is preliminary data.</text>
</comment>
<keyword evidence="1" id="KW-0732">Signal</keyword>
<keyword evidence="2" id="KW-0378">Hydrolase</keyword>
<proteinExistence type="predicted"/>
<dbReference type="Pfam" id="PF13975">
    <property type="entry name" value="gag-asp_proteas"/>
    <property type="match status" value="1"/>
</dbReference>
<gene>
    <name evidence="2" type="ORF">JJ685_06645</name>
</gene>
<evidence type="ECO:0000313" key="2">
    <source>
        <dbReference type="EMBL" id="MBL0390816.1"/>
    </source>
</evidence>
<reference evidence="2 3" key="1">
    <citation type="journal article" date="2017" name="Int. J. Syst. Evol. Microbiol.">
        <title>Ramlibacter monticola sp. nov., isolated from forest soil.</title>
        <authorList>
            <person name="Chaudhary D.K."/>
            <person name="Kim J."/>
        </authorList>
    </citation>
    <scope>NUCLEOTIDE SEQUENCE [LARGE SCALE GENOMIC DNA]</scope>
    <source>
        <strain evidence="2 3">KACC 19175</strain>
    </source>
</reference>
<name>A0A936YY92_9BURK</name>
<dbReference type="Proteomes" id="UP000599109">
    <property type="component" value="Unassembled WGS sequence"/>
</dbReference>
<evidence type="ECO:0000256" key="1">
    <source>
        <dbReference type="SAM" id="SignalP"/>
    </source>
</evidence>
<dbReference type="NCBIfam" id="TIGR02281">
    <property type="entry name" value="clan_AA_DTGA"/>
    <property type="match status" value="1"/>
</dbReference>
<dbReference type="GO" id="GO:0006508">
    <property type="term" value="P:proteolysis"/>
    <property type="evidence" value="ECO:0007669"/>
    <property type="project" value="UniProtKB-KW"/>
</dbReference>
<dbReference type="InterPro" id="IPR021109">
    <property type="entry name" value="Peptidase_aspartic_dom_sf"/>
</dbReference>
<dbReference type="RefSeq" id="WP_201673395.1">
    <property type="nucleotide sequence ID" value="NZ_JAEQNE010000001.1"/>
</dbReference>
<dbReference type="GO" id="GO:0008233">
    <property type="term" value="F:peptidase activity"/>
    <property type="evidence" value="ECO:0007669"/>
    <property type="project" value="UniProtKB-KW"/>
</dbReference>
<sequence>MKSFVPICLALAAGAAVAQSVALQGMLGNKALLIVDGAPPRSVAPGESHKGVKVLSTQGDQAVVEINGQRHTLRLGEAPASVGGGAGPARGSKIVLTAGSGGHFLTPGAINGRAVQFLVDTGATSVSMGANEAERLGIDYRKGQVARTQTANGLVAMYIVKLNSVRVGDVEVYDVDASVLPASSGPILLGNSFLTRFQMTRFNDQLVLERRY</sequence>
<organism evidence="2 3">
    <name type="scientific">Ramlibacter monticola</name>
    <dbReference type="NCBI Taxonomy" id="1926872"/>
    <lineage>
        <taxon>Bacteria</taxon>
        <taxon>Pseudomonadati</taxon>
        <taxon>Pseudomonadota</taxon>
        <taxon>Betaproteobacteria</taxon>
        <taxon>Burkholderiales</taxon>
        <taxon>Comamonadaceae</taxon>
        <taxon>Ramlibacter</taxon>
    </lineage>
</organism>
<dbReference type="SUPFAM" id="SSF50630">
    <property type="entry name" value="Acid proteases"/>
    <property type="match status" value="1"/>
</dbReference>
<protein>
    <submittedName>
        <fullName evidence="2">Retroviral-like aspartic protease family protein</fullName>
    </submittedName>
</protein>
<dbReference type="EMBL" id="JAEQNE010000001">
    <property type="protein sequence ID" value="MBL0390816.1"/>
    <property type="molecule type" value="Genomic_DNA"/>
</dbReference>
<dbReference type="CDD" id="cd05483">
    <property type="entry name" value="retropepsin_like_bacteria"/>
    <property type="match status" value="1"/>
</dbReference>
<keyword evidence="2" id="KW-0645">Protease</keyword>
<keyword evidence="3" id="KW-1185">Reference proteome</keyword>
<accession>A0A936YY92</accession>
<dbReference type="Gene3D" id="2.40.70.10">
    <property type="entry name" value="Acid Proteases"/>
    <property type="match status" value="1"/>
</dbReference>